<dbReference type="PANTHER" id="PTHR46000:SF11">
    <property type="entry name" value="SEVEN TM RECEPTOR"/>
    <property type="match status" value="1"/>
</dbReference>
<reference evidence="2" key="1">
    <citation type="submission" date="2022-11" db="EMBL/GenBank/DDBJ databases">
        <authorList>
            <person name="Kikuchi T."/>
        </authorList>
    </citation>
    <scope>NUCLEOTIDE SEQUENCE</scope>
    <source>
        <strain evidence="2">PS1010</strain>
    </source>
</reference>
<comment type="caution">
    <text evidence="2">The sequence shown here is derived from an EMBL/GenBank/DDBJ whole genome shotgun (WGS) entry which is preliminary data.</text>
</comment>
<keyword evidence="3" id="KW-1185">Reference proteome</keyword>
<evidence type="ECO:0000313" key="2">
    <source>
        <dbReference type="EMBL" id="CAI5453735.1"/>
    </source>
</evidence>
<keyword evidence="1" id="KW-1133">Transmembrane helix</keyword>
<feature type="transmembrane region" description="Helical" evidence="1">
    <location>
        <begin position="47"/>
        <end position="70"/>
    </location>
</feature>
<dbReference type="InterPro" id="IPR019428">
    <property type="entry name" value="7TM_GPCR_serpentine_rcpt_Str"/>
</dbReference>
<feature type="transmembrane region" description="Helical" evidence="1">
    <location>
        <begin position="90"/>
        <end position="113"/>
    </location>
</feature>
<keyword evidence="1" id="KW-0812">Transmembrane</keyword>
<dbReference type="Proteomes" id="UP001152747">
    <property type="component" value="Unassembled WGS sequence"/>
</dbReference>
<evidence type="ECO:0000313" key="3">
    <source>
        <dbReference type="Proteomes" id="UP001152747"/>
    </source>
</evidence>
<protein>
    <recommendedName>
        <fullName evidence="4">7TM GPCR serpentine receptor class x (Srx) domain-containing protein</fullName>
    </recommendedName>
</protein>
<dbReference type="EMBL" id="CANHGI010000005">
    <property type="protein sequence ID" value="CAI5453735.1"/>
    <property type="molecule type" value="Genomic_DNA"/>
</dbReference>
<dbReference type="Pfam" id="PF10326">
    <property type="entry name" value="7TM_GPCR_Str"/>
    <property type="match status" value="1"/>
</dbReference>
<sequence length="219" mass="25719">MYKNWLKASRYISIFGYVSTIFLNTLLIVLTGWFLKRKLGTYKHLIIIFSVIGIVFESFGVVFQPMVLFANSGFMGFLNVETQLFSRNSLTNILIIYNSIFYSSTSFLAVMFIHRYFSVVKPAQLFHFQQKRITLWILYSFITGLMFYISCRFFCEVDNFATEYFSEEMLNSFERLVSETPAISIIIRSDGLRWKDLTFLISTSLIFHLQNAIITQKMR</sequence>
<proteinExistence type="predicted"/>
<feature type="transmembrane region" description="Helical" evidence="1">
    <location>
        <begin position="12"/>
        <end position="35"/>
    </location>
</feature>
<dbReference type="PANTHER" id="PTHR46000">
    <property type="entry name" value="SEVEN TM RECEPTOR-RELATED"/>
    <property type="match status" value="1"/>
</dbReference>
<feature type="transmembrane region" description="Helical" evidence="1">
    <location>
        <begin position="133"/>
        <end position="150"/>
    </location>
</feature>
<dbReference type="SUPFAM" id="SSF81321">
    <property type="entry name" value="Family A G protein-coupled receptor-like"/>
    <property type="match status" value="1"/>
</dbReference>
<keyword evidence="1" id="KW-0472">Membrane</keyword>
<evidence type="ECO:0008006" key="4">
    <source>
        <dbReference type="Google" id="ProtNLM"/>
    </source>
</evidence>
<evidence type="ECO:0000256" key="1">
    <source>
        <dbReference type="SAM" id="Phobius"/>
    </source>
</evidence>
<dbReference type="OrthoDB" id="10470776at2759"/>
<accession>A0A9P1IZ76</accession>
<gene>
    <name evidence="2" type="ORF">CAMP_LOCUS16372</name>
</gene>
<organism evidence="2 3">
    <name type="scientific">Caenorhabditis angaria</name>
    <dbReference type="NCBI Taxonomy" id="860376"/>
    <lineage>
        <taxon>Eukaryota</taxon>
        <taxon>Metazoa</taxon>
        <taxon>Ecdysozoa</taxon>
        <taxon>Nematoda</taxon>
        <taxon>Chromadorea</taxon>
        <taxon>Rhabditida</taxon>
        <taxon>Rhabditina</taxon>
        <taxon>Rhabditomorpha</taxon>
        <taxon>Rhabditoidea</taxon>
        <taxon>Rhabditidae</taxon>
        <taxon>Peloderinae</taxon>
        <taxon>Caenorhabditis</taxon>
    </lineage>
</organism>
<name>A0A9P1IZ76_9PELO</name>
<dbReference type="AlphaFoldDB" id="A0A9P1IZ76"/>